<evidence type="ECO:0000313" key="2">
    <source>
        <dbReference type="Proteomes" id="UP000800200"/>
    </source>
</evidence>
<protein>
    <submittedName>
        <fullName evidence="1">Uncharacterized protein</fullName>
    </submittedName>
</protein>
<dbReference type="AlphaFoldDB" id="A0A6A6DTS2"/>
<accession>A0A6A6DTS2</accession>
<evidence type="ECO:0000313" key="1">
    <source>
        <dbReference type="EMBL" id="KAF2181066.1"/>
    </source>
</evidence>
<gene>
    <name evidence="1" type="ORF">K469DRAFT_692313</name>
</gene>
<dbReference type="EMBL" id="ML994654">
    <property type="protein sequence ID" value="KAF2181066.1"/>
    <property type="molecule type" value="Genomic_DNA"/>
</dbReference>
<reference evidence="1" key="1">
    <citation type="journal article" date="2020" name="Stud. Mycol.">
        <title>101 Dothideomycetes genomes: a test case for predicting lifestyles and emergence of pathogens.</title>
        <authorList>
            <person name="Haridas S."/>
            <person name="Albert R."/>
            <person name="Binder M."/>
            <person name="Bloem J."/>
            <person name="Labutti K."/>
            <person name="Salamov A."/>
            <person name="Andreopoulos B."/>
            <person name="Baker S."/>
            <person name="Barry K."/>
            <person name="Bills G."/>
            <person name="Bluhm B."/>
            <person name="Cannon C."/>
            <person name="Castanera R."/>
            <person name="Culley D."/>
            <person name="Daum C."/>
            <person name="Ezra D."/>
            <person name="Gonzalez J."/>
            <person name="Henrissat B."/>
            <person name="Kuo A."/>
            <person name="Liang C."/>
            <person name="Lipzen A."/>
            <person name="Lutzoni F."/>
            <person name="Magnuson J."/>
            <person name="Mondo S."/>
            <person name="Nolan M."/>
            <person name="Ohm R."/>
            <person name="Pangilinan J."/>
            <person name="Park H.-J."/>
            <person name="Ramirez L."/>
            <person name="Alfaro M."/>
            <person name="Sun H."/>
            <person name="Tritt A."/>
            <person name="Yoshinaga Y."/>
            <person name="Zwiers L.-H."/>
            <person name="Turgeon B."/>
            <person name="Goodwin S."/>
            <person name="Spatafora J."/>
            <person name="Crous P."/>
            <person name="Grigoriev I."/>
        </authorList>
    </citation>
    <scope>NUCLEOTIDE SEQUENCE</scope>
    <source>
        <strain evidence="1">CBS 207.26</strain>
    </source>
</reference>
<organism evidence="1 2">
    <name type="scientific">Zopfia rhizophila CBS 207.26</name>
    <dbReference type="NCBI Taxonomy" id="1314779"/>
    <lineage>
        <taxon>Eukaryota</taxon>
        <taxon>Fungi</taxon>
        <taxon>Dikarya</taxon>
        <taxon>Ascomycota</taxon>
        <taxon>Pezizomycotina</taxon>
        <taxon>Dothideomycetes</taxon>
        <taxon>Dothideomycetes incertae sedis</taxon>
        <taxon>Zopfiaceae</taxon>
        <taxon>Zopfia</taxon>
    </lineage>
</organism>
<keyword evidence="2" id="KW-1185">Reference proteome</keyword>
<name>A0A6A6DTS2_9PEZI</name>
<dbReference type="Proteomes" id="UP000800200">
    <property type="component" value="Unassembled WGS sequence"/>
</dbReference>
<sequence>MAADRKNYAFVDELIPETKDLKVLRDQCLNIFFLPDEVRLLVVYPGHFVYWLDIRGSQIACDLRSKRSSISVQNAPEPNQARQDNLKKTTYLNLVIKEVYHTDRSESMRSDLIYS</sequence>
<proteinExistence type="predicted"/>